<evidence type="ECO:0000256" key="9">
    <source>
        <dbReference type="RuleBase" id="RU000556"/>
    </source>
</evidence>
<dbReference type="EMBL" id="MFLF01000020">
    <property type="protein sequence ID" value="OGG59066.1"/>
    <property type="molecule type" value="Genomic_DNA"/>
</dbReference>
<dbReference type="InterPro" id="IPR001437">
    <property type="entry name" value="Tscrpt_elong_fac_GreA/B_C"/>
</dbReference>
<feature type="domain" description="Transcription elongation factor GreA/GreB C-terminal" evidence="10">
    <location>
        <begin position="80"/>
        <end position="152"/>
    </location>
</feature>
<evidence type="ECO:0000256" key="2">
    <source>
        <dbReference type="ARBA" id="ARBA00013729"/>
    </source>
</evidence>
<dbReference type="FunFam" id="1.10.287.180:FF:000001">
    <property type="entry name" value="Transcription elongation factor GreA"/>
    <property type="match status" value="1"/>
</dbReference>
<evidence type="ECO:0000313" key="13">
    <source>
        <dbReference type="Proteomes" id="UP000178794"/>
    </source>
</evidence>
<dbReference type="PIRSF" id="PIRSF006092">
    <property type="entry name" value="GreA_GreB"/>
    <property type="match status" value="1"/>
</dbReference>
<organism evidence="12 13">
    <name type="scientific">Candidatus Kaiserbacteria bacterium RIFCSPHIGHO2_02_FULL_50_50</name>
    <dbReference type="NCBI Taxonomy" id="1798492"/>
    <lineage>
        <taxon>Bacteria</taxon>
        <taxon>Candidatus Kaiseribacteriota</taxon>
    </lineage>
</organism>
<protein>
    <recommendedName>
        <fullName evidence="2 8">Transcription elongation factor GreA</fullName>
    </recommendedName>
    <alternativeName>
        <fullName evidence="7 8">Transcript cleavage factor GreA</fullName>
    </alternativeName>
</protein>
<dbReference type="STRING" id="1798492.A3C89_01505"/>
<dbReference type="GO" id="GO:0003746">
    <property type="term" value="F:translation elongation factor activity"/>
    <property type="evidence" value="ECO:0007669"/>
    <property type="project" value="UniProtKB-KW"/>
</dbReference>
<evidence type="ECO:0000256" key="1">
    <source>
        <dbReference type="ARBA" id="ARBA00008213"/>
    </source>
</evidence>
<evidence type="ECO:0000256" key="7">
    <source>
        <dbReference type="ARBA" id="ARBA00030776"/>
    </source>
</evidence>
<proteinExistence type="inferred from homology"/>
<dbReference type="InterPro" id="IPR018151">
    <property type="entry name" value="TF_GreA/GreB_CS"/>
</dbReference>
<keyword evidence="12" id="KW-0251">Elongation factor</keyword>
<keyword evidence="3 8" id="KW-0805">Transcription regulation</keyword>
<dbReference type="InterPro" id="IPR006359">
    <property type="entry name" value="Tscrpt_elong_fac_GreA"/>
</dbReference>
<keyword evidence="8" id="KW-0175">Coiled coil</keyword>
<reference evidence="12 13" key="1">
    <citation type="journal article" date="2016" name="Nat. Commun.">
        <title>Thousands of microbial genomes shed light on interconnected biogeochemical processes in an aquifer system.</title>
        <authorList>
            <person name="Anantharaman K."/>
            <person name="Brown C.T."/>
            <person name="Hug L.A."/>
            <person name="Sharon I."/>
            <person name="Castelle C.J."/>
            <person name="Probst A.J."/>
            <person name="Thomas B.C."/>
            <person name="Singh A."/>
            <person name="Wilkins M.J."/>
            <person name="Karaoz U."/>
            <person name="Brodie E.L."/>
            <person name="Williams K.H."/>
            <person name="Hubbard S.S."/>
            <person name="Banfield J.F."/>
        </authorList>
    </citation>
    <scope>NUCLEOTIDE SEQUENCE [LARGE SCALE GENOMIC DNA]</scope>
</reference>
<dbReference type="GO" id="GO:0032784">
    <property type="term" value="P:regulation of DNA-templated transcription elongation"/>
    <property type="evidence" value="ECO:0007669"/>
    <property type="project" value="UniProtKB-UniRule"/>
</dbReference>
<dbReference type="InterPro" id="IPR022691">
    <property type="entry name" value="Tscrpt_elong_fac_GreA/B_N"/>
</dbReference>
<dbReference type="InterPro" id="IPR036953">
    <property type="entry name" value="GreA/GreB_C_sf"/>
</dbReference>
<gene>
    <name evidence="8" type="primary">greA</name>
    <name evidence="12" type="ORF">A3C89_01505</name>
</gene>
<evidence type="ECO:0000256" key="4">
    <source>
        <dbReference type="ARBA" id="ARBA00023125"/>
    </source>
</evidence>
<dbReference type="Pfam" id="PF03449">
    <property type="entry name" value="GreA_GreB_N"/>
    <property type="match status" value="1"/>
</dbReference>
<dbReference type="GO" id="GO:0070063">
    <property type="term" value="F:RNA polymerase binding"/>
    <property type="evidence" value="ECO:0007669"/>
    <property type="project" value="InterPro"/>
</dbReference>
<name>A0A1F6DCC2_9BACT</name>
<dbReference type="InterPro" id="IPR028624">
    <property type="entry name" value="Tscrpt_elong_fac_GreA/B"/>
</dbReference>
<dbReference type="InterPro" id="IPR023459">
    <property type="entry name" value="Tscrpt_elong_fac_GreA/B_fam"/>
</dbReference>
<dbReference type="GO" id="GO:0006354">
    <property type="term" value="P:DNA-templated transcription elongation"/>
    <property type="evidence" value="ECO:0007669"/>
    <property type="project" value="TreeGrafter"/>
</dbReference>
<evidence type="ECO:0000259" key="10">
    <source>
        <dbReference type="Pfam" id="PF01272"/>
    </source>
</evidence>
<dbReference type="Pfam" id="PF01272">
    <property type="entry name" value="GreA_GreB"/>
    <property type="match status" value="1"/>
</dbReference>
<dbReference type="HAMAP" id="MF_00105">
    <property type="entry name" value="GreA_GreB"/>
    <property type="match status" value="1"/>
</dbReference>
<feature type="coiled-coil region" evidence="8">
    <location>
        <begin position="10"/>
        <end position="67"/>
    </location>
</feature>
<sequence length="153" mass="17114">MQEFITKEKLEELKIELDGLKTLKRREVAEKLEAARALGDLSENAEYHQARDEQAEVEDRIKHLEQVVKTAKVVTHTKKTGIVTIGSVVEIKKKGARTTVTYTVVGSEESNIHEGKISFHAPLGEALLEKEKGSTVSFESPNGIQEYTIVEVR</sequence>
<comment type="caution">
    <text evidence="12">The sequence shown here is derived from an EMBL/GenBank/DDBJ whole genome shotgun (WGS) entry which is preliminary data.</text>
</comment>
<accession>A0A1F6DCC2</accession>
<dbReference type="Gene3D" id="1.10.287.180">
    <property type="entry name" value="Transcription elongation factor, GreA/GreB, N-terminal domain"/>
    <property type="match status" value="1"/>
</dbReference>
<dbReference type="InterPro" id="IPR036805">
    <property type="entry name" value="Tscrpt_elong_fac_GreA/B_N_sf"/>
</dbReference>
<feature type="domain" description="Transcription elongation factor GreA/GreB N-terminal" evidence="11">
    <location>
        <begin position="5"/>
        <end position="73"/>
    </location>
</feature>
<dbReference type="SUPFAM" id="SSF46557">
    <property type="entry name" value="GreA transcript cleavage protein, N-terminal domain"/>
    <property type="match status" value="1"/>
</dbReference>
<dbReference type="PANTHER" id="PTHR30437">
    <property type="entry name" value="TRANSCRIPTION ELONGATION FACTOR GREA"/>
    <property type="match status" value="1"/>
</dbReference>
<dbReference type="PROSITE" id="PS00829">
    <property type="entry name" value="GREAB_1"/>
    <property type="match status" value="1"/>
</dbReference>
<comment type="function">
    <text evidence="6 8 9">Necessary for efficient RNA polymerase transcription elongation past template-encoded arresting sites. The arresting sites in DNA have the property of trapping a certain fraction of elongating RNA polymerases that pass through, resulting in locked ternary complexes. Cleavage of the nascent transcript by cleavage factors such as GreA or GreB allows the resumption of elongation from the new 3'terminus. GreA releases sequences of 2 to 3 nucleotides.</text>
</comment>
<keyword evidence="4 8" id="KW-0238">DNA-binding</keyword>
<dbReference type="AlphaFoldDB" id="A0A1F6DCC2"/>
<dbReference type="NCBIfam" id="TIGR01462">
    <property type="entry name" value="greA"/>
    <property type="match status" value="1"/>
</dbReference>
<evidence type="ECO:0000313" key="12">
    <source>
        <dbReference type="EMBL" id="OGG59066.1"/>
    </source>
</evidence>
<keyword evidence="5 8" id="KW-0804">Transcription</keyword>
<comment type="similarity">
    <text evidence="1 8 9">Belongs to the GreA/GreB family.</text>
</comment>
<evidence type="ECO:0000256" key="8">
    <source>
        <dbReference type="HAMAP-Rule" id="MF_00105"/>
    </source>
</evidence>
<evidence type="ECO:0000256" key="3">
    <source>
        <dbReference type="ARBA" id="ARBA00023015"/>
    </source>
</evidence>
<dbReference type="PANTHER" id="PTHR30437:SF4">
    <property type="entry name" value="TRANSCRIPTION ELONGATION FACTOR GREA"/>
    <property type="match status" value="1"/>
</dbReference>
<evidence type="ECO:0000259" key="11">
    <source>
        <dbReference type="Pfam" id="PF03449"/>
    </source>
</evidence>
<evidence type="ECO:0000256" key="5">
    <source>
        <dbReference type="ARBA" id="ARBA00023163"/>
    </source>
</evidence>
<dbReference type="Proteomes" id="UP000178794">
    <property type="component" value="Unassembled WGS sequence"/>
</dbReference>
<dbReference type="NCBIfam" id="NF001263">
    <property type="entry name" value="PRK00226.1-4"/>
    <property type="match status" value="1"/>
</dbReference>
<dbReference type="Gene3D" id="3.10.50.30">
    <property type="entry name" value="Transcription elongation factor, GreA/GreB, C-terminal domain"/>
    <property type="match status" value="1"/>
</dbReference>
<dbReference type="SUPFAM" id="SSF54534">
    <property type="entry name" value="FKBP-like"/>
    <property type="match status" value="1"/>
</dbReference>
<evidence type="ECO:0000256" key="6">
    <source>
        <dbReference type="ARBA" id="ARBA00024916"/>
    </source>
</evidence>
<keyword evidence="12" id="KW-0648">Protein biosynthesis</keyword>
<dbReference type="GO" id="GO:0003677">
    <property type="term" value="F:DNA binding"/>
    <property type="evidence" value="ECO:0007669"/>
    <property type="project" value="UniProtKB-UniRule"/>
</dbReference>